<dbReference type="STRING" id="660596.DSJ_20650"/>
<dbReference type="EMBL" id="AHIE01000002">
    <property type="protein sequence ID" value="EHU02040.1"/>
    <property type="molecule type" value="Genomic_DNA"/>
</dbReference>
<proteinExistence type="predicted"/>
<accession>H3RA27</accession>
<name>H3RA27_PANSE</name>
<organism evidence="2 3">
    <name type="scientific">Pantoea stewartii subsp. stewartii DC283</name>
    <dbReference type="NCBI Taxonomy" id="660596"/>
    <lineage>
        <taxon>Bacteria</taxon>
        <taxon>Pseudomonadati</taxon>
        <taxon>Pseudomonadota</taxon>
        <taxon>Gammaproteobacteria</taxon>
        <taxon>Enterobacterales</taxon>
        <taxon>Erwiniaceae</taxon>
        <taxon>Pantoea</taxon>
    </lineage>
</organism>
<reference evidence="2 3" key="1">
    <citation type="journal article" date="2012" name="Mol. Microbiol.">
        <title>The genetic and structural basis of two distinct terminal side branch residues in stewartan and amylovoran exopolysaccharides and their potential role in host adaptation.</title>
        <authorList>
            <person name="Wang X."/>
            <person name="Yang F."/>
            <person name="von Bodman S.B."/>
        </authorList>
    </citation>
    <scope>NUCLEOTIDE SEQUENCE [LARGE SCALE GENOMIC DNA]</scope>
    <source>
        <strain evidence="2 3">DC283</strain>
    </source>
</reference>
<evidence type="ECO:0000313" key="3">
    <source>
        <dbReference type="Proteomes" id="UP000005050"/>
    </source>
</evidence>
<sequence>MKHSHSGMSFLSKTVTINLKGQCFTLTCAELQQHVLACCDAGLMHFGTPAHAASFVDRTQGHRGGHFFSGQRDGGENEPDTVYVDY</sequence>
<protein>
    <submittedName>
        <fullName evidence="2">Uncharacterized protein</fullName>
    </submittedName>
</protein>
<dbReference type="PATRIC" id="fig|660596.6.peg.774"/>
<evidence type="ECO:0000256" key="1">
    <source>
        <dbReference type="SAM" id="MobiDB-lite"/>
    </source>
</evidence>
<evidence type="ECO:0000313" key="2">
    <source>
        <dbReference type="EMBL" id="EHU02040.1"/>
    </source>
</evidence>
<feature type="region of interest" description="Disordered" evidence="1">
    <location>
        <begin position="64"/>
        <end position="86"/>
    </location>
</feature>
<dbReference type="RefSeq" id="WP_006118215.1">
    <property type="nucleotide sequence ID" value="NZ_AHIE01000002.1"/>
</dbReference>
<gene>
    <name evidence="2" type="ORF">CKS_0536</name>
</gene>
<comment type="caution">
    <text evidence="2">The sequence shown here is derived from an EMBL/GenBank/DDBJ whole genome shotgun (WGS) entry which is preliminary data.</text>
</comment>
<dbReference type="Proteomes" id="UP000005050">
    <property type="component" value="Unassembled WGS sequence"/>
</dbReference>
<dbReference type="AlphaFoldDB" id="H3RA27"/>